<dbReference type="RefSeq" id="WP_380618067.1">
    <property type="nucleotide sequence ID" value="NZ_JBHSDK010000003.1"/>
</dbReference>
<keyword evidence="4" id="KW-1185">Reference proteome</keyword>
<gene>
    <name evidence="3" type="ORF">ACFPET_03410</name>
</gene>
<organism evidence="3 4">
    <name type="scientific">Salininema proteolyticum</name>
    <dbReference type="NCBI Taxonomy" id="1607685"/>
    <lineage>
        <taxon>Bacteria</taxon>
        <taxon>Bacillati</taxon>
        <taxon>Actinomycetota</taxon>
        <taxon>Actinomycetes</taxon>
        <taxon>Glycomycetales</taxon>
        <taxon>Glycomycetaceae</taxon>
        <taxon>Salininema</taxon>
    </lineage>
</organism>
<evidence type="ECO:0000313" key="3">
    <source>
        <dbReference type="EMBL" id="MFC4334240.1"/>
    </source>
</evidence>
<comment type="similarity">
    <text evidence="1">Belongs to the UPF0225 family.</text>
</comment>
<dbReference type="InterPro" id="IPR048469">
    <property type="entry name" value="YchJ-like_M"/>
</dbReference>
<evidence type="ECO:0000259" key="2">
    <source>
        <dbReference type="Pfam" id="PF17775"/>
    </source>
</evidence>
<dbReference type="PANTHER" id="PTHR33747:SF1">
    <property type="entry name" value="ADENYLATE CYCLASE-ASSOCIATED CAP C-TERMINAL DOMAIN-CONTAINING PROTEIN"/>
    <property type="match status" value="1"/>
</dbReference>
<dbReference type="EMBL" id="JBHSDK010000003">
    <property type="protein sequence ID" value="MFC4334240.1"/>
    <property type="molecule type" value="Genomic_DNA"/>
</dbReference>
<sequence length="133" mass="15468">MERSEKRCPCGTGDVYGECCEPLHRGEREAATAEGLMRSRFSAFAFADADYVMRTWHPRTRPDSVEFDPGERWTRLEIVDKTDGSPFHDQGTVTFRAYFRNSDGRGYLEERSSFVKEEGRWLYRDGDAEFHPQ</sequence>
<dbReference type="Gene3D" id="3.10.450.50">
    <property type="match status" value="1"/>
</dbReference>
<dbReference type="SUPFAM" id="SSF54427">
    <property type="entry name" value="NTF2-like"/>
    <property type="match status" value="1"/>
</dbReference>
<comment type="caution">
    <text evidence="3">The sequence shown here is derived from an EMBL/GenBank/DDBJ whole genome shotgun (WGS) entry which is preliminary data.</text>
</comment>
<proteinExistence type="inferred from homology"/>
<evidence type="ECO:0000256" key="1">
    <source>
        <dbReference type="HAMAP-Rule" id="MF_00612"/>
    </source>
</evidence>
<reference evidence="4" key="1">
    <citation type="journal article" date="2019" name="Int. J. Syst. Evol. Microbiol.">
        <title>The Global Catalogue of Microorganisms (GCM) 10K type strain sequencing project: providing services to taxonomists for standard genome sequencing and annotation.</title>
        <authorList>
            <consortium name="The Broad Institute Genomics Platform"/>
            <consortium name="The Broad Institute Genome Sequencing Center for Infectious Disease"/>
            <person name="Wu L."/>
            <person name="Ma J."/>
        </authorList>
    </citation>
    <scope>NUCLEOTIDE SEQUENCE [LARGE SCALE GENOMIC DNA]</scope>
    <source>
        <strain evidence="4">IBRC-M 10908</strain>
    </source>
</reference>
<dbReference type="HAMAP" id="MF_00612">
    <property type="entry name" value="UPF0225"/>
    <property type="match status" value="1"/>
</dbReference>
<name>A0ABV8TUG6_9ACTN</name>
<dbReference type="InterPro" id="IPR032710">
    <property type="entry name" value="NTF2-like_dom_sf"/>
</dbReference>
<evidence type="ECO:0000313" key="4">
    <source>
        <dbReference type="Proteomes" id="UP001595823"/>
    </source>
</evidence>
<protein>
    <recommendedName>
        <fullName evidence="1">UPF0225 protein ACFPET_03410</fullName>
    </recommendedName>
</protein>
<accession>A0ABV8TUG6</accession>
<dbReference type="PANTHER" id="PTHR33747">
    <property type="entry name" value="UPF0225 PROTEIN SCO1677"/>
    <property type="match status" value="1"/>
</dbReference>
<feature type="domain" description="YchJ-like middle NTF2-like" evidence="2">
    <location>
        <begin position="32"/>
        <end position="126"/>
    </location>
</feature>
<dbReference type="Proteomes" id="UP001595823">
    <property type="component" value="Unassembled WGS sequence"/>
</dbReference>
<dbReference type="InterPro" id="IPR023006">
    <property type="entry name" value="YchJ-like"/>
</dbReference>
<dbReference type="Pfam" id="PF17775">
    <property type="entry name" value="YchJ_M-like"/>
    <property type="match status" value="1"/>
</dbReference>